<keyword evidence="1" id="KW-0812">Transmembrane</keyword>
<accession>A0A512INT6</accession>
<keyword evidence="1" id="KW-0472">Membrane</keyword>
<keyword evidence="3" id="KW-1185">Reference proteome</keyword>
<gene>
    <name evidence="2" type="ORF">MHA02_16860</name>
</gene>
<organism evidence="2 3">
    <name type="scientific">Methylobacterium haplocladii</name>
    <dbReference type="NCBI Taxonomy" id="1176176"/>
    <lineage>
        <taxon>Bacteria</taxon>
        <taxon>Pseudomonadati</taxon>
        <taxon>Pseudomonadota</taxon>
        <taxon>Alphaproteobacteria</taxon>
        <taxon>Hyphomicrobiales</taxon>
        <taxon>Methylobacteriaceae</taxon>
        <taxon>Methylobacterium</taxon>
    </lineage>
</organism>
<comment type="caution">
    <text evidence="2">The sequence shown here is derived from an EMBL/GenBank/DDBJ whole genome shotgun (WGS) entry which is preliminary data.</text>
</comment>
<sequence>MDVATAKTLVSLTLIVAIAIFSYVSIEMFVRQMVKDLRVAWTERAAVADTRHE</sequence>
<reference evidence="2 3" key="1">
    <citation type="submission" date="2019-07" db="EMBL/GenBank/DDBJ databases">
        <title>Whole genome shotgun sequence of Methylobacterium haplocladii NBRC 107714.</title>
        <authorList>
            <person name="Hosoyama A."/>
            <person name="Uohara A."/>
            <person name="Ohji S."/>
            <person name="Ichikawa N."/>
        </authorList>
    </citation>
    <scope>NUCLEOTIDE SEQUENCE [LARGE SCALE GENOMIC DNA]</scope>
    <source>
        <strain evidence="2 3">NBRC 107714</strain>
    </source>
</reference>
<evidence type="ECO:0000256" key="1">
    <source>
        <dbReference type="SAM" id="Phobius"/>
    </source>
</evidence>
<keyword evidence="1" id="KW-1133">Transmembrane helix</keyword>
<proteinExistence type="predicted"/>
<dbReference type="EMBL" id="BJZT01000015">
    <property type="protein sequence ID" value="GEO99298.1"/>
    <property type="molecule type" value="Genomic_DNA"/>
</dbReference>
<feature type="transmembrane region" description="Helical" evidence="1">
    <location>
        <begin position="12"/>
        <end position="30"/>
    </location>
</feature>
<evidence type="ECO:0000313" key="2">
    <source>
        <dbReference type="EMBL" id="GEO99298.1"/>
    </source>
</evidence>
<evidence type="ECO:0000313" key="3">
    <source>
        <dbReference type="Proteomes" id="UP000321258"/>
    </source>
</evidence>
<dbReference type="Proteomes" id="UP000321258">
    <property type="component" value="Unassembled WGS sequence"/>
</dbReference>
<dbReference type="AlphaFoldDB" id="A0A512INT6"/>
<protein>
    <submittedName>
        <fullName evidence="2">Uncharacterized protein</fullName>
    </submittedName>
</protein>
<dbReference type="RefSeq" id="WP_170249120.1">
    <property type="nucleotide sequence ID" value="NZ_BJZT01000015.1"/>
</dbReference>
<name>A0A512INT6_9HYPH</name>